<gene>
    <name evidence="2" type="ORF">BOTBODRAFT_217285</name>
</gene>
<reference evidence="3" key="1">
    <citation type="journal article" date="2014" name="Proc. Natl. Acad. Sci. U.S.A.">
        <title>Extensive sampling of basidiomycete genomes demonstrates inadequacy of the white-rot/brown-rot paradigm for wood decay fungi.</title>
        <authorList>
            <person name="Riley R."/>
            <person name="Salamov A.A."/>
            <person name="Brown D.W."/>
            <person name="Nagy L.G."/>
            <person name="Floudas D."/>
            <person name="Held B.W."/>
            <person name="Levasseur A."/>
            <person name="Lombard V."/>
            <person name="Morin E."/>
            <person name="Otillar R."/>
            <person name="Lindquist E.A."/>
            <person name="Sun H."/>
            <person name="LaButti K.M."/>
            <person name="Schmutz J."/>
            <person name="Jabbour D."/>
            <person name="Luo H."/>
            <person name="Baker S.E."/>
            <person name="Pisabarro A.G."/>
            <person name="Walton J.D."/>
            <person name="Blanchette R.A."/>
            <person name="Henrissat B."/>
            <person name="Martin F."/>
            <person name="Cullen D."/>
            <person name="Hibbett D.S."/>
            <person name="Grigoriev I.V."/>
        </authorList>
    </citation>
    <scope>NUCLEOTIDE SEQUENCE [LARGE SCALE GENOMIC DNA]</scope>
    <source>
        <strain evidence="3">FD-172 SS1</strain>
    </source>
</reference>
<protein>
    <submittedName>
        <fullName evidence="2">Uncharacterized protein</fullName>
    </submittedName>
</protein>
<dbReference type="InParanoid" id="A0A067N4N8"/>
<proteinExistence type="predicted"/>
<evidence type="ECO:0000256" key="1">
    <source>
        <dbReference type="SAM" id="MobiDB-lite"/>
    </source>
</evidence>
<keyword evidence="3" id="KW-1185">Reference proteome</keyword>
<dbReference type="EMBL" id="KL198016">
    <property type="protein sequence ID" value="KDQ21920.1"/>
    <property type="molecule type" value="Genomic_DNA"/>
</dbReference>
<evidence type="ECO:0000313" key="3">
    <source>
        <dbReference type="Proteomes" id="UP000027195"/>
    </source>
</evidence>
<feature type="region of interest" description="Disordered" evidence="1">
    <location>
        <begin position="97"/>
        <end position="116"/>
    </location>
</feature>
<dbReference type="Proteomes" id="UP000027195">
    <property type="component" value="Unassembled WGS sequence"/>
</dbReference>
<organism evidence="2 3">
    <name type="scientific">Botryobasidium botryosum (strain FD-172 SS1)</name>
    <dbReference type="NCBI Taxonomy" id="930990"/>
    <lineage>
        <taxon>Eukaryota</taxon>
        <taxon>Fungi</taxon>
        <taxon>Dikarya</taxon>
        <taxon>Basidiomycota</taxon>
        <taxon>Agaricomycotina</taxon>
        <taxon>Agaricomycetes</taxon>
        <taxon>Cantharellales</taxon>
        <taxon>Botryobasidiaceae</taxon>
        <taxon>Botryobasidium</taxon>
    </lineage>
</organism>
<feature type="region of interest" description="Disordered" evidence="1">
    <location>
        <begin position="22"/>
        <end position="51"/>
    </location>
</feature>
<sequence length="180" mass="19230">MQTQRLDTAYATSNMNYIIRSMNPKYSPSRHPSSPRRQSRRLEPSQCSPSGAVAFSDPPLAGLAWAAHSSSALELRVRLVLAIVSEGLPAHRASIVTESAKQASGTRSDTPPPTGGVLAHARRTAAIGSVALLIATAAWPPPLFHPPHALFPLRPAARLRRPSKLVATTLMPSTMPPLLP</sequence>
<feature type="compositionally biased region" description="Polar residues" evidence="1">
    <location>
        <begin position="97"/>
        <end position="109"/>
    </location>
</feature>
<dbReference type="AlphaFoldDB" id="A0A067N4N8"/>
<evidence type="ECO:0000313" key="2">
    <source>
        <dbReference type="EMBL" id="KDQ21920.1"/>
    </source>
</evidence>
<name>A0A067N4N8_BOTB1</name>
<accession>A0A067N4N8</accession>
<dbReference type="HOGENOM" id="CLU_1495940_0_0_1"/>